<evidence type="ECO:0000313" key="2">
    <source>
        <dbReference type="EMBL" id="MFC4335887.1"/>
    </source>
</evidence>
<dbReference type="PANTHER" id="PTHR35446:SF3">
    <property type="entry name" value="CMD DOMAIN-CONTAINING PROTEIN"/>
    <property type="match status" value="1"/>
</dbReference>
<dbReference type="SUPFAM" id="SSF69118">
    <property type="entry name" value="AhpD-like"/>
    <property type="match status" value="1"/>
</dbReference>
<keyword evidence="3" id="KW-1185">Reference proteome</keyword>
<name>A0ABV8TZ58_9ACTN</name>
<dbReference type="InterPro" id="IPR003779">
    <property type="entry name" value="CMD-like"/>
</dbReference>
<dbReference type="Pfam" id="PF02627">
    <property type="entry name" value="CMD"/>
    <property type="match status" value="1"/>
</dbReference>
<dbReference type="EMBL" id="JBHSDK010000015">
    <property type="protein sequence ID" value="MFC4335887.1"/>
    <property type="molecule type" value="Genomic_DNA"/>
</dbReference>
<proteinExistence type="predicted"/>
<dbReference type="PANTHER" id="PTHR35446">
    <property type="entry name" value="SI:CH211-175M2.5"/>
    <property type="match status" value="1"/>
</dbReference>
<comment type="caution">
    <text evidence="2">The sequence shown here is derived from an EMBL/GenBank/DDBJ whole genome shotgun (WGS) entry which is preliminary data.</text>
</comment>
<dbReference type="Gene3D" id="1.20.1290.10">
    <property type="entry name" value="AhpD-like"/>
    <property type="match status" value="1"/>
</dbReference>
<reference evidence="3" key="1">
    <citation type="journal article" date="2019" name="Int. J. Syst. Evol. Microbiol.">
        <title>The Global Catalogue of Microorganisms (GCM) 10K type strain sequencing project: providing services to taxonomists for standard genome sequencing and annotation.</title>
        <authorList>
            <consortium name="The Broad Institute Genomics Platform"/>
            <consortium name="The Broad Institute Genome Sequencing Center for Infectious Disease"/>
            <person name="Wu L."/>
            <person name="Ma J."/>
        </authorList>
    </citation>
    <scope>NUCLEOTIDE SEQUENCE [LARGE SCALE GENOMIC DNA]</scope>
    <source>
        <strain evidence="3">IBRC-M 10908</strain>
    </source>
</reference>
<organism evidence="2 3">
    <name type="scientific">Salininema proteolyticum</name>
    <dbReference type="NCBI Taxonomy" id="1607685"/>
    <lineage>
        <taxon>Bacteria</taxon>
        <taxon>Bacillati</taxon>
        <taxon>Actinomycetota</taxon>
        <taxon>Actinomycetes</taxon>
        <taxon>Glycomycetales</taxon>
        <taxon>Glycomycetaceae</taxon>
        <taxon>Salininema</taxon>
    </lineage>
</organism>
<sequence length="174" mass="18996">MTYFPEVPAASSKDLKAVKAKIGFVPNAAARMARSPEVFRAFQRLNAVFASTDLAPLEREVLIMTVAVRNGCEVCVAMHTAEMVRLEADDATVNAVKEQRAIGKARLETMRLFAVEAMETRGEVSDEAMEAFLAQGYSTANALEVVLGIAAYTLSTFANRMTRAEIDGPLRQFT</sequence>
<feature type="domain" description="Carboxymuconolactone decarboxylase-like" evidence="1">
    <location>
        <begin position="36"/>
        <end position="102"/>
    </location>
</feature>
<dbReference type="Proteomes" id="UP001595823">
    <property type="component" value="Unassembled WGS sequence"/>
</dbReference>
<protein>
    <submittedName>
        <fullName evidence="2">Carboxymuconolactone decarboxylase family protein</fullName>
    </submittedName>
</protein>
<dbReference type="RefSeq" id="WP_380621190.1">
    <property type="nucleotide sequence ID" value="NZ_JBHSDK010000015.1"/>
</dbReference>
<evidence type="ECO:0000313" key="3">
    <source>
        <dbReference type="Proteomes" id="UP001595823"/>
    </source>
</evidence>
<evidence type="ECO:0000259" key="1">
    <source>
        <dbReference type="Pfam" id="PF02627"/>
    </source>
</evidence>
<dbReference type="InterPro" id="IPR029032">
    <property type="entry name" value="AhpD-like"/>
</dbReference>
<gene>
    <name evidence="2" type="ORF">ACFPET_11805</name>
</gene>
<accession>A0ABV8TZ58</accession>